<dbReference type="Proteomes" id="UP000199088">
    <property type="component" value="Unassembled WGS sequence"/>
</dbReference>
<dbReference type="AlphaFoldDB" id="A0A1H0R592"/>
<accession>A0A1H0R592</accession>
<organism evidence="1 2">
    <name type="scientific">Klenkia soli</name>
    <dbReference type="NCBI Taxonomy" id="1052260"/>
    <lineage>
        <taxon>Bacteria</taxon>
        <taxon>Bacillati</taxon>
        <taxon>Actinomycetota</taxon>
        <taxon>Actinomycetes</taxon>
        <taxon>Geodermatophilales</taxon>
        <taxon>Geodermatophilaceae</taxon>
        <taxon>Klenkia</taxon>
    </lineage>
</organism>
<dbReference type="Gene3D" id="3.40.960.10">
    <property type="entry name" value="VSR Endonuclease"/>
    <property type="match status" value="1"/>
</dbReference>
<name>A0A1H0R592_9ACTN</name>
<keyword evidence="2" id="KW-1185">Reference proteome</keyword>
<gene>
    <name evidence="1" type="ORF">SAMN05660199_03469</name>
</gene>
<dbReference type="InterPro" id="IPR011335">
    <property type="entry name" value="Restrct_endonuc-II-like"/>
</dbReference>
<sequence>MVVDPAALLGPDGVRRSAEVVAASGRSSVVRWVRDGRLLRPLPGVLVDPARAGHWRTRAASAALWTGGRLTARTALHLSDLVADAGARVHVAVSPSRHIAVERPPWLSVHVCRDLAGVVRAGLPVTHDLAALLDAWGWAHGARGTRRDVEVVRGAVIGAVRRGRVDADDLLAALVTRTRLPGRASLVELVQLVGGGSHSEFEIWGLQHLLDIPGLPPVERQYALETAIGTIHLDGALPAARLGIELDGAAYHRSPDNWARDRRRDAAALALDWATLRIDHRRGTDDPRGAQAEIAAAFHVRAARIALEGGVG</sequence>
<dbReference type="RefSeq" id="WP_091247483.1">
    <property type="nucleotide sequence ID" value="NZ_FNIR01000011.1"/>
</dbReference>
<dbReference type="EMBL" id="FNIR01000011">
    <property type="protein sequence ID" value="SDP24693.1"/>
    <property type="molecule type" value="Genomic_DNA"/>
</dbReference>
<dbReference type="SUPFAM" id="SSF52980">
    <property type="entry name" value="Restriction endonuclease-like"/>
    <property type="match status" value="1"/>
</dbReference>
<reference evidence="2" key="1">
    <citation type="submission" date="2016-10" db="EMBL/GenBank/DDBJ databases">
        <authorList>
            <person name="Varghese N."/>
            <person name="Submissions S."/>
        </authorList>
    </citation>
    <scope>NUCLEOTIDE SEQUENCE [LARGE SCALE GENOMIC DNA]</scope>
    <source>
        <strain evidence="2">DSM 45843</strain>
    </source>
</reference>
<protein>
    <recommendedName>
        <fullName evidence="3">Transcriptional regulator, AbiEi antitoxin, Type IV TA system</fullName>
    </recommendedName>
</protein>
<evidence type="ECO:0000313" key="2">
    <source>
        <dbReference type="Proteomes" id="UP000199088"/>
    </source>
</evidence>
<evidence type="ECO:0000313" key="1">
    <source>
        <dbReference type="EMBL" id="SDP24693.1"/>
    </source>
</evidence>
<dbReference type="OrthoDB" id="5243722at2"/>
<evidence type="ECO:0008006" key="3">
    <source>
        <dbReference type="Google" id="ProtNLM"/>
    </source>
</evidence>
<dbReference type="STRING" id="1052260.SAMN05660199_03469"/>
<proteinExistence type="predicted"/>